<keyword evidence="2 5" id="KW-0805">Transcription regulation</keyword>
<evidence type="ECO:0000256" key="1">
    <source>
        <dbReference type="ARBA" id="ARBA00010940"/>
    </source>
</evidence>
<dbReference type="PANTHER" id="PTHR12081">
    <property type="entry name" value="TRANSCRIPTION FACTOR E2F"/>
    <property type="match status" value="1"/>
</dbReference>
<protein>
    <recommendedName>
        <fullName evidence="6">E2F/DP family winged-helix DNA-binding domain-containing protein</fullName>
    </recommendedName>
</protein>
<keyword evidence="8" id="KW-1185">Reference proteome</keyword>
<dbReference type="Gene3D" id="1.10.10.10">
    <property type="entry name" value="Winged helix-like DNA-binding domain superfamily/Winged helix DNA-binding domain"/>
    <property type="match status" value="1"/>
</dbReference>
<keyword evidence="4 5" id="KW-0804">Transcription</keyword>
<evidence type="ECO:0000259" key="6">
    <source>
        <dbReference type="SMART" id="SM01372"/>
    </source>
</evidence>
<proteinExistence type="inferred from homology"/>
<sequence length="186" mass="20564">MRSHCRSGTLAQLRISVEPRTAHCFFKEEKMFDAIPSMGATGCRFLHPVKARRKLALKRTAASTCPNTVVSMQDTTVVGSRSAHKSFHSSTRLDNSLLVTTKKFIALKSASDTVNLNDAAEKLNVPKRRLYDITNVLEGIDLVEKIGKNSIRWNNKFSVSIIIAKIANEFHPSIASDHPSNAEEGV</sequence>
<evidence type="ECO:0000313" key="8">
    <source>
        <dbReference type="Proteomes" id="UP001303046"/>
    </source>
</evidence>
<keyword evidence="3 5" id="KW-0238">DNA-binding</keyword>
<evidence type="ECO:0000256" key="4">
    <source>
        <dbReference type="ARBA" id="ARBA00023163"/>
    </source>
</evidence>
<evidence type="ECO:0000313" key="7">
    <source>
        <dbReference type="EMBL" id="KAK6761572.1"/>
    </source>
</evidence>
<organism evidence="7 8">
    <name type="scientific">Necator americanus</name>
    <name type="common">Human hookworm</name>
    <dbReference type="NCBI Taxonomy" id="51031"/>
    <lineage>
        <taxon>Eukaryota</taxon>
        <taxon>Metazoa</taxon>
        <taxon>Ecdysozoa</taxon>
        <taxon>Nematoda</taxon>
        <taxon>Chromadorea</taxon>
        <taxon>Rhabditida</taxon>
        <taxon>Rhabditina</taxon>
        <taxon>Rhabditomorpha</taxon>
        <taxon>Strongyloidea</taxon>
        <taxon>Ancylostomatidae</taxon>
        <taxon>Bunostominae</taxon>
        <taxon>Necator</taxon>
    </lineage>
</organism>
<gene>
    <name evidence="7" type="primary">Necator_chrX.g22750</name>
    <name evidence="7" type="ORF">RB195_022587</name>
</gene>
<comment type="similarity">
    <text evidence="1 5">Belongs to the E2F/DP family.</text>
</comment>
<dbReference type="InterPro" id="IPR036388">
    <property type="entry name" value="WH-like_DNA-bd_sf"/>
</dbReference>
<comment type="caution">
    <text evidence="7">The sequence shown here is derived from an EMBL/GenBank/DDBJ whole genome shotgun (WGS) entry which is preliminary data.</text>
</comment>
<name>A0ABR1EFV9_NECAM</name>
<dbReference type="Proteomes" id="UP001303046">
    <property type="component" value="Unassembled WGS sequence"/>
</dbReference>
<evidence type="ECO:0000256" key="5">
    <source>
        <dbReference type="RuleBase" id="RU003796"/>
    </source>
</evidence>
<keyword evidence="5" id="KW-0539">Nucleus</keyword>
<accession>A0ABR1EFV9</accession>
<feature type="domain" description="E2F/DP family winged-helix DNA-binding" evidence="6">
    <location>
        <begin position="92"/>
        <end position="155"/>
    </location>
</feature>
<comment type="subcellular location">
    <subcellularLocation>
        <location evidence="5">Nucleus</location>
    </subcellularLocation>
</comment>
<reference evidence="7 8" key="1">
    <citation type="submission" date="2023-08" db="EMBL/GenBank/DDBJ databases">
        <title>A Necator americanus chromosomal reference genome.</title>
        <authorList>
            <person name="Ilik V."/>
            <person name="Petrzelkova K.J."/>
            <person name="Pardy F."/>
            <person name="Fuh T."/>
            <person name="Niatou-Singa F.S."/>
            <person name="Gouil Q."/>
            <person name="Baker L."/>
            <person name="Ritchie M.E."/>
            <person name="Jex A.R."/>
            <person name="Gazzola D."/>
            <person name="Li H."/>
            <person name="Toshio Fujiwara R."/>
            <person name="Zhan B."/>
            <person name="Aroian R.V."/>
            <person name="Pafco B."/>
            <person name="Schwarz E.M."/>
        </authorList>
    </citation>
    <scope>NUCLEOTIDE SEQUENCE [LARGE SCALE GENOMIC DNA]</scope>
    <source>
        <strain evidence="7 8">Aroian</strain>
        <tissue evidence="7">Whole animal</tissue>
    </source>
</reference>
<dbReference type="EMBL" id="JAVFWL010000006">
    <property type="protein sequence ID" value="KAK6761572.1"/>
    <property type="molecule type" value="Genomic_DNA"/>
</dbReference>
<evidence type="ECO:0000256" key="3">
    <source>
        <dbReference type="ARBA" id="ARBA00023125"/>
    </source>
</evidence>
<dbReference type="SMART" id="SM01372">
    <property type="entry name" value="E2F_TDP"/>
    <property type="match status" value="1"/>
</dbReference>
<evidence type="ECO:0000256" key="2">
    <source>
        <dbReference type="ARBA" id="ARBA00023015"/>
    </source>
</evidence>
<dbReference type="InterPro" id="IPR003316">
    <property type="entry name" value="E2F_WHTH_DNA-bd_dom"/>
</dbReference>
<dbReference type="PANTHER" id="PTHR12081:SF18">
    <property type="entry name" value="TRANSCRIPTION FACTOR E2F2-RELATED"/>
    <property type="match status" value="1"/>
</dbReference>
<dbReference type="InterPro" id="IPR015633">
    <property type="entry name" value="E2F"/>
</dbReference>
<dbReference type="SUPFAM" id="SSF46785">
    <property type="entry name" value="Winged helix' DNA-binding domain"/>
    <property type="match status" value="1"/>
</dbReference>
<dbReference type="InterPro" id="IPR036390">
    <property type="entry name" value="WH_DNA-bd_sf"/>
</dbReference>
<dbReference type="Pfam" id="PF02319">
    <property type="entry name" value="WHD_E2F_TDP"/>
    <property type="match status" value="1"/>
</dbReference>